<dbReference type="Pfam" id="PF02018">
    <property type="entry name" value="CBM_4_9"/>
    <property type="match status" value="1"/>
</dbReference>
<protein>
    <submittedName>
        <fullName evidence="9">Carbohydrate binding domain-containing protein</fullName>
    </submittedName>
</protein>
<dbReference type="SUPFAM" id="SSF103647">
    <property type="entry name" value="TSP type-3 repeat"/>
    <property type="match status" value="2"/>
</dbReference>
<dbReference type="InterPro" id="IPR003305">
    <property type="entry name" value="CenC_carb-bd"/>
</dbReference>
<proteinExistence type="predicted"/>
<feature type="compositionally biased region" description="Acidic residues" evidence="6">
    <location>
        <begin position="227"/>
        <end position="252"/>
    </location>
</feature>
<feature type="signal peptide" evidence="7">
    <location>
        <begin position="1"/>
        <end position="26"/>
    </location>
</feature>
<feature type="region of interest" description="Disordered" evidence="6">
    <location>
        <begin position="720"/>
        <end position="764"/>
    </location>
</feature>
<dbReference type="Gene3D" id="4.10.1080.10">
    <property type="entry name" value="TSP type-3 repeat"/>
    <property type="match status" value="1"/>
</dbReference>
<sequence length="1003" mass="106763">MNTFKKQKLAVSIGTILFAASSTTYAATNLVQGGDFESGTLNELWVPTKPEITTAIVEDTTNNGTSNVVQVGGRTGHAHTMKQTISLVPGGTYRISGQAKTSGGIAFAYSYKKLSDNKDQTTSLSTVHSDGAWVSLDNEFTVPEVDGNDINPDGAFKVWLKTVKGNADGPTDFWADDIVVVSLDPDEDTDEDGTPDSEDTDDDNDLYLDTDEIAAGTDPKDVSDTPADNDGDFVSDVTDEDDDNDGVTDVDEAAAGTDPFDDTVFPIDTDLDGTYNWQDSDDDDDGYTDEDEIAAGTDPLLDSDIPADLDGDFISDATDPDIDGDGVPNDEDLDPRDPEVGRDDSDDDGYSNSDEIAAGSDPEDALDTPADNDGDFLSDVTDEDDDNDGVTDIDEVAAGTDPFDDTSFPTDTDADGTYDWQDTDDDNDGFTDEDEIAASSDPLDDTNVPADLDGDFISDVTDTDIDGDGFANDDEIAAGTDPLLIDDVPADLDGDFISDVTDTDIDGDGVVNDLDYYPYDAEQSAEPAGSKLSKAGTYGYKAGRDYWSAYDILGERLDIMRLSVSASLGLPEGDEKGTAEYAEIDAWLAENPDWKWSTAEQFTEIRAFFDSSEQQDNIDAFVELNGEWSTWARPGKSPKWLVITKDVELWSETNAAVFKYLVSETAFNQVATGVTNAKGTASGPLLVRVVTFDPFGDNDEDGVINDEDAFMDDPTEWIDTDGDGVGDNGDVFPNDPTESGDADGDGIGDNADDDADNDGVLNEQDGFPLDANASIAFVVDAQDAMEGEALTLDASATVLGGAQLTFSWKQLTGPDLGISTDGPIIEIDALPSVQVDEEIVLELTVTNGVHTATESISFMLTAIPAFVTASAELAGGPSMTGSYDYNRDGNVEFFAGDVIELKGSNSTDTENSDLTYKWVQSRGPVIELLNADSANASFTVPSVGSEMKIAFKLTVTNGQSHEGAKSVSYINDAVIKADDSSDGGSFGIWGLLLAGIALIRRKL</sequence>
<evidence type="ECO:0000256" key="4">
    <source>
        <dbReference type="ARBA" id="ARBA00022801"/>
    </source>
</evidence>
<evidence type="ECO:0000259" key="8">
    <source>
        <dbReference type="Pfam" id="PF02018"/>
    </source>
</evidence>
<organism evidence="9 10">
    <name type="scientific">Thalassotalea fonticola</name>
    <dbReference type="NCBI Taxonomy" id="3065649"/>
    <lineage>
        <taxon>Bacteria</taxon>
        <taxon>Pseudomonadati</taxon>
        <taxon>Pseudomonadota</taxon>
        <taxon>Gammaproteobacteria</taxon>
        <taxon>Alteromonadales</taxon>
        <taxon>Colwelliaceae</taxon>
        <taxon>Thalassotalea</taxon>
    </lineage>
</organism>
<evidence type="ECO:0000256" key="3">
    <source>
        <dbReference type="ARBA" id="ARBA00022729"/>
    </source>
</evidence>
<accession>A0ABZ0GI63</accession>
<dbReference type="Pfam" id="PF18884">
    <property type="entry name" value="TSP3_bac"/>
    <property type="match status" value="7"/>
</dbReference>
<evidence type="ECO:0000256" key="1">
    <source>
        <dbReference type="ARBA" id="ARBA00004613"/>
    </source>
</evidence>
<feature type="region of interest" description="Disordered" evidence="6">
    <location>
        <begin position="184"/>
        <end position="449"/>
    </location>
</feature>
<dbReference type="InterPro" id="IPR028974">
    <property type="entry name" value="TSP_type-3_rpt"/>
</dbReference>
<evidence type="ECO:0000256" key="5">
    <source>
        <dbReference type="ARBA" id="ARBA00022837"/>
    </source>
</evidence>
<dbReference type="NCBIfam" id="TIGR03501">
    <property type="entry name" value="GlyGly_CTERM"/>
    <property type="match status" value="1"/>
</dbReference>
<feature type="compositionally biased region" description="Acidic residues" evidence="6">
    <location>
        <begin position="738"/>
        <end position="757"/>
    </location>
</feature>
<gene>
    <name evidence="9" type="ORF">RI844_09935</name>
</gene>
<evidence type="ECO:0000256" key="2">
    <source>
        <dbReference type="ARBA" id="ARBA00022525"/>
    </source>
</evidence>
<feature type="chain" id="PRO_5047038595" evidence="7">
    <location>
        <begin position="27"/>
        <end position="1003"/>
    </location>
</feature>
<dbReference type="SUPFAM" id="SSF49785">
    <property type="entry name" value="Galactose-binding domain-like"/>
    <property type="match status" value="1"/>
</dbReference>
<dbReference type="Gene3D" id="2.60.120.260">
    <property type="entry name" value="Galactose-binding domain-like"/>
    <property type="match status" value="1"/>
</dbReference>
<keyword evidence="3 7" id="KW-0732">Signal</keyword>
<feature type="compositionally biased region" description="Acidic residues" evidence="6">
    <location>
        <begin position="184"/>
        <end position="212"/>
    </location>
</feature>
<dbReference type="InterPro" id="IPR059100">
    <property type="entry name" value="TSP3_bac"/>
</dbReference>
<name>A0ABZ0GI63_9GAMM</name>
<keyword evidence="4" id="KW-0378">Hydrolase</keyword>
<dbReference type="InterPro" id="IPR013783">
    <property type="entry name" value="Ig-like_fold"/>
</dbReference>
<dbReference type="EMBL" id="CP136600">
    <property type="protein sequence ID" value="WOH35701.1"/>
    <property type="molecule type" value="Genomic_DNA"/>
</dbReference>
<evidence type="ECO:0000313" key="10">
    <source>
        <dbReference type="Proteomes" id="UP001301442"/>
    </source>
</evidence>
<dbReference type="RefSeq" id="WP_348394517.1">
    <property type="nucleotide sequence ID" value="NZ_CP136600.1"/>
</dbReference>
<dbReference type="InterPro" id="IPR008979">
    <property type="entry name" value="Galactose-bd-like_sf"/>
</dbReference>
<dbReference type="Proteomes" id="UP001301442">
    <property type="component" value="Chromosome"/>
</dbReference>
<feature type="compositionally biased region" description="Acidic residues" evidence="6">
    <location>
        <begin position="279"/>
        <end position="293"/>
    </location>
</feature>
<keyword evidence="10" id="KW-1185">Reference proteome</keyword>
<dbReference type="InterPro" id="IPR020008">
    <property type="entry name" value="GlyGly_CTERM"/>
</dbReference>
<keyword evidence="5" id="KW-0106">Calcium</keyword>
<keyword evidence="2" id="KW-0964">Secreted</keyword>
<evidence type="ECO:0000256" key="6">
    <source>
        <dbReference type="SAM" id="MobiDB-lite"/>
    </source>
</evidence>
<evidence type="ECO:0000256" key="7">
    <source>
        <dbReference type="SAM" id="SignalP"/>
    </source>
</evidence>
<evidence type="ECO:0000313" key="9">
    <source>
        <dbReference type="EMBL" id="WOH35701.1"/>
    </source>
</evidence>
<dbReference type="Gene3D" id="2.60.40.10">
    <property type="entry name" value="Immunoglobulins"/>
    <property type="match status" value="1"/>
</dbReference>
<dbReference type="Pfam" id="PF22352">
    <property type="entry name" value="K319L-like_PKD"/>
    <property type="match status" value="1"/>
</dbReference>
<comment type="subcellular location">
    <subcellularLocation>
        <location evidence="1">Secreted</location>
    </subcellularLocation>
</comment>
<feature type="compositionally biased region" description="Acidic residues" evidence="6">
    <location>
        <begin position="305"/>
        <end position="334"/>
    </location>
</feature>
<feature type="compositionally biased region" description="Acidic residues" evidence="6">
    <location>
        <begin position="412"/>
        <end position="436"/>
    </location>
</feature>
<reference evidence="9 10" key="1">
    <citation type="submission" date="2023-09" db="EMBL/GenBank/DDBJ databases">
        <authorList>
            <person name="Qi X."/>
        </authorList>
    </citation>
    <scope>NUCLEOTIDE SEQUENCE [LARGE SCALE GENOMIC DNA]</scope>
    <source>
        <strain evidence="9 10">S1-1</strain>
    </source>
</reference>
<feature type="domain" description="CBM-cenC" evidence="8">
    <location>
        <begin position="29"/>
        <end position="146"/>
    </location>
</feature>
<feature type="compositionally biased region" description="Acidic residues" evidence="6">
    <location>
        <begin position="361"/>
        <end position="395"/>
    </location>
</feature>